<feature type="transmembrane region" description="Helical" evidence="10">
    <location>
        <begin position="97"/>
        <end position="121"/>
    </location>
</feature>
<evidence type="ECO:0000256" key="6">
    <source>
        <dbReference type="ARBA" id="ARBA00023303"/>
    </source>
</evidence>
<dbReference type="PANTHER" id="PTHR28259">
    <property type="entry name" value="FLUORIDE EXPORT PROTEIN 1-RELATED"/>
    <property type="match status" value="1"/>
</dbReference>
<sequence length="122" mass="12499">MSALMVALGAALGAPARFLVDLALKRRFGEDFPWGTLLVNAVGSLFLGALTALPLSSEAAAFLGTGLCGALTTYSTFAHESVQLTRAKARGRALSYVLASLCLGLGSAWLGLTVTALLLGVD</sequence>
<feature type="transmembrane region" description="Helical" evidence="10">
    <location>
        <begin position="34"/>
        <end position="53"/>
    </location>
</feature>
<accession>A0ABR9HHR2</accession>
<evidence type="ECO:0000256" key="4">
    <source>
        <dbReference type="ARBA" id="ARBA00022989"/>
    </source>
</evidence>
<evidence type="ECO:0000256" key="2">
    <source>
        <dbReference type="ARBA" id="ARBA00022475"/>
    </source>
</evidence>
<proteinExistence type="inferred from homology"/>
<feature type="transmembrane region" description="Helical" evidence="10">
    <location>
        <begin position="60"/>
        <end position="77"/>
    </location>
</feature>
<dbReference type="NCBIfam" id="TIGR00494">
    <property type="entry name" value="crcB"/>
    <property type="match status" value="1"/>
</dbReference>
<dbReference type="HAMAP" id="MF_00454">
    <property type="entry name" value="FluC"/>
    <property type="match status" value="1"/>
</dbReference>
<evidence type="ECO:0000256" key="1">
    <source>
        <dbReference type="ARBA" id="ARBA00004651"/>
    </source>
</evidence>
<comment type="similarity">
    <text evidence="7 10">Belongs to the fluoride channel Fluc/FEX (TC 1.A.43) family.</text>
</comment>
<comment type="caution">
    <text evidence="11">The sequence shown here is derived from an EMBL/GenBank/DDBJ whole genome shotgun (WGS) entry which is preliminary data.</text>
</comment>
<keyword evidence="5 10" id="KW-0472">Membrane</keyword>
<dbReference type="PANTHER" id="PTHR28259:SF1">
    <property type="entry name" value="FLUORIDE EXPORT PROTEIN 1-RELATED"/>
    <property type="match status" value="1"/>
</dbReference>
<evidence type="ECO:0000256" key="5">
    <source>
        <dbReference type="ARBA" id="ARBA00023136"/>
    </source>
</evidence>
<evidence type="ECO:0000256" key="3">
    <source>
        <dbReference type="ARBA" id="ARBA00022692"/>
    </source>
</evidence>
<evidence type="ECO:0000256" key="7">
    <source>
        <dbReference type="ARBA" id="ARBA00035120"/>
    </source>
</evidence>
<evidence type="ECO:0000256" key="9">
    <source>
        <dbReference type="ARBA" id="ARBA00049940"/>
    </source>
</evidence>
<dbReference type="Proteomes" id="UP000598217">
    <property type="component" value="Unassembled WGS sequence"/>
</dbReference>
<feature type="binding site" evidence="10">
    <location>
        <position position="69"/>
    </location>
    <ligand>
        <name>Na(+)</name>
        <dbReference type="ChEBI" id="CHEBI:29101"/>
        <note>structural</note>
    </ligand>
</feature>
<name>A0ABR9HHR2_9ACTN</name>
<feature type="binding site" evidence="10">
    <location>
        <position position="72"/>
    </location>
    <ligand>
        <name>Na(+)</name>
        <dbReference type="ChEBI" id="CHEBI:29101"/>
        <note>structural</note>
    </ligand>
</feature>
<comment type="subcellular location">
    <subcellularLocation>
        <location evidence="1 10">Cell membrane</location>
        <topology evidence="1 10">Multi-pass membrane protein</topology>
    </subcellularLocation>
</comment>
<keyword evidence="3 10" id="KW-0812">Transmembrane</keyword>
<keyword evidence="2 10" id="KW-1003">Cell membrane</keyword>
<dbReference type="RefSeq" id="WP_191269857.1">
    <property type="nucleotide sequence ID" value="NZ_BMXJ01000003.1"/>
</dbReference>
<evidence type="ECO:0000313" key="11">
    <source>
        <dbReference type="EMBL" id="MBE1458370.1"/>
    </source>
</evidence>
<comment type="activity regulation">
    <text evidence="10">Na(+) is not transported, but it plays an essential structural role and its presence is essential for fluoride channel function.</text>
</comment>
<organism evidence="11 12">
    <name type="scientific">Nocardiopsis terrae</name>
    <dbReference type="NCBI Taxonomy" id="372655"/>
    <lineage>
        <taxon>Bacteria</taxon>
        <taxon>Bacillati</taxon>
        <taxon>Actinomycetota</taxon>
        <taxon>Actinomycetes</taxon>
        <taxon>Streptosporangiales</taxon>
        <taxon>Nocardiopsidaceae</taxon>
        <taxon>Nocardiopsis</taxon>
    </lineage>
</organism>
<keyword evidence="10" id="KW-0479">Metal-binding</keyword>
<dbReference type="EMBL" id="JADBDY010000001">
    <property type="protein sequence ID" value="MBE1458370.1"/>
    <property type="molecule type" value="Genomic_DNA"/>
</dbReference>
<keyword evidence="4 10" id="KW-1133">Transmembrane helix</keyword>
<reference evidence="11 12" key="1">
    <citation type="submission" date="2020-10" db="EMBL/GenBank/DDBJ databases">
        <title>Sequencing the genomes of 1000 actinobacteria strains.</title>
        <authorList>
            <person name="Klenk H.-P."/>
        </authorList>
    </citation>
    <scope>NUCLEOTIDE SEQUENCE [LARGE SCALE GENOMIC DNA]</scope>
    <source>
        <strain evidence="11 12">DSM 45157</strain>
    </source>
</reference>
<gene>
    <name evidence="10" type="primary">fluC</name>
    <name evidence="10" type="synonym">crcB</name>
    <name evidence="11" type="ORF">H4W79_002584</name>
</gene>
<keyword evidence="10" id="KW-0813">Transport</keyword>
<evidence type="ECO:0000313" key="12">
    <source>
        <dbReference type="Proteomes" id="UP000598217"/>
    </source>
</evidence>
<comment type="catalytic activity">
    <reaction evidence="8">
        <text>fluoride(in) = fluoride(out)</text>
        <dbReference type="Rhea" id="RHEA:76159"/>
        <dbReference type="ChEBI" id="CHEBI:17051"/>
    </reaction>
    <physiologicalReaction direction="left-to-right" evidence="8">
        <dbReference type="Rhea" id="RHEA:76160"/>
    </physiologicalReaction>
</comment>
<evidence type="ECO:0000256" key="10">
    <source>
        <dbReference type="HAMAP-Rule" id="MF_00454"/>
    </source>
</evidence>
<dbReference type="Pfam" id="PF02537">
    <property type="entry name" value="CRCB"/>
    <property type="match status" value="1"/>
</dbReference>
<comment type="function">
    <text evidence="9 10">Fluoride-specific ion channel. Important for reducing fluoride concentration in the cell, thus reducing its toxicity.</text>
</comment>
<keyword evidence="10" id="KW-0915">Sodium</keyword>
<dbReference type="InterPro" id="IPR003691">
    <property type="entry name" value="FluC"/>
</dbReference>
<evidence type="ECO:0000256" key="8">
    <source>
        <dbReference type="ARBA" id="ARBA00035585"/>
    </source>
</evidence>
<keyword evidence="6 10" id="KW-0407">Ion channel</keyword>
<keyword evidence="12" id="KW-1185">Reference proteome</keyword>
<keyword evidence="10" id="KW-0406">Ion transport</keyword>
<protein>
    <recommendedName>
        <fullName evidence="10">Fluoride-specific ion channel FluC</fullName>
    </recommendedName>
</protein>